<feature type="transmembrane region" description="Helical" evidence="9">
    <location>
        <begin position="180"/>
        <end position="202"/>
    </location>
</feature>
<dbReference type="STRING" id="90262.A0A1X2IBA8"/>
<dbReference type="GO" id="GO:0016020">
    <property type="term" value="C:membrane"/>
    <property type="evidence" value="ECO:0007669"/>
    <property type="project" value="UniProtKB-SubCell"/>
</dbReference>
<dbReference type="AlphaFoldDB" id="A0A1X2IBA8"/>
<comment type="caution">
    <text evidence="12">The sequence shown here is derived from an EMBL/GenBank/DDBJ whole genome shotgun (WGS) entry which is preliminary data.</text>
</comment>
<proteinExistence type="inferred from homology"/>
<dbReference type="OrthoDB" id="2271184at2759"/>
<evidence type="ECO:0000256" key="2">
    <source>
        <dbReference type="ARBA" id="ARBA00007104"/>
    </source>
</evidence>
<evidence type="ECO:0000256" key="1">
    <source>
        <dbReference type="ARBA" id="ARBA00004479"/>
    </source>
</evidence>
<evidence type="ECO:0000256" key="6">
    <source>
        <dbReference type="ARBA" id="ARBA00023136"/>
    </source>
</evidence>
<accession>A0A1X2IBA8</accession>
<dbReference type="InterPro" id="IPR009038">
    <property type="entry name" value="GOLD_dom"/>
</dbReference>
<feature type="domain" description="GOLD" evidence="11">
    <location>
        <begin position="35"/>
        <end position="118"/>
    </location>
</feature>
<comment type="subcellular location">
    <subcellularLocation>
        <location evidence="7">Endomembrane system</location>
        <topology evidence="7">Single-pass membrane protein</topology>
    </subcellularLocation>
    <subcellularLocation>
        <location evidence="1 8">Membrane</location>
        <topology evidence="1 8">Single-pass type I membrane protein</topology>
    </subcellularLocation>
</comment>
<evidence type="ECO:0000256" key="5">
    <source>
        <dbReference type="ARBA" id="ARBA00022989"/>
    </source>
</evidence>
<dbReference type="InterPro" id="IPR036598">
    <property type="entry name" value="GOLD_dom_sf"/>
</dbReference>
<dbReference type="PANTHER" id="PTHR22811">
    <property type="entry name" value="TRANSMEMBRANE EMP24 DOMAIN-CONTAINING PROTEIN"/>
    <property type="match status" value="1"/>
</dbReference>
<dbReference type="GO" id="GO:0012505">
    <property type="term" value="C:endomembrane system"/>
    <property type="evidence" value="ECO:0007669"/>
    <property type="project" value="UniProtKB-SubCell"/>
</dbReference>
<gene>
    <name evidence="12" type="ORF">BCR42DRAFT_419431</name>
</gene>
<feature type="chain" id="PRO_5013049731" evidence="10">
    <location>
        <begin position="24"/>
        <end position="213"/>
    </location>
</feature>
<evidence type="ECO:0000259" key="11">
    <source>
        <dbReference type="PROSITE" id="PS50866"/>
    </source>
</evidence>
<protein>
    <submittedName>
        <fullName evidence="12">Emp24/gp25L/p24 family/GOLD-domain-containing protein</fullName>
    </submittedName>
</protein>
<dbReference type="SUPFAM" id="SSF101576">
    <property type="entry name" value="Supernatant protein factor (SPF), C-terminal domain"/>
    <property type="match status" value="1"/>
</dbReference>
<evidence type="ECO:0000256" key="8">
    <source>
        <dbReference type="RuleBase" id="RU003827"/>
    </source>
</evidence>
<name>A0A1X2IBA8_9FUNG</name>
<evidence type="ECO:0000256" key="9">
    <source>
        <dbReference type="SAM" id="Phobius"/>
    </source>
</evidence>
<dbReference type="EMBL" id="MCGE01000017">
    <property type="protein sequence ID" value="ORZ13224.1"/>
    <property type="molecule type" value="Genomic_DNA"/>
</dbReference>
<dbReference type="PROSITE" id="PS50866">
    <property type="entry name" value="GOLD"/>
    <property type="match status" value="1"/>
</dbReference>
<keyword evidence="4 10" id="KW-0732">Signal</keyword>
<evidence type="ECO:0000313" key="12">
    <source>
        <dbReference type="EMBL" id="ORZ13224.1"/>
    </source>
</evidence>
<evidence type="ECO:0000313" key="13">
    <source>
        <dbReference type="Proteomes" id="UP000193560"/>
    </source>
</evidence>
<comment type="similarity">
    <text evidence="2 8">Belongs to the EMP24/GP25L family.</text>
</comment>
<dbReference type="InterPro" id="IPR015720">
    <property type="entry name" value="Emp24-like"/>
</dbReference>
<dbReference type="SMART" id="SM01190">
    <property type="entry name" value="EMP24_GP25L"/>
    <property type="match status" value="1"/>
</dbReference>
<evidence type="ECO:0000256" key="3">
    <source>
        <dbReference type="ARBA" id="ARBA00022692"/>
    </source>
</evidence>
<evidence type="ECO:0000256" key="10">
    <source>
        <dbReference type="SAM" id="SignalP"/>
    </source>
</evidence>
<keyword evidence="5 9" id="KW-1133">Transmembrane helix</keyword>
<dbReference type="Pfam" id="PF01105">
    <property type="entry name" value="EMP24_GP25L"/>
    <property type="match status" value="1"/>
</dbReference>
<dbReference type="Proteomes" id="UP000193560">
    <property type="component" value="Unassembled WGS sequence"/>
</dbReference>
<organism evidence="12 13">
    <name type="scientific">Absidia repens</name>
    <dbReference type="NCBI Taxonomy" id="90262"/>
    <lineage>
        <taxon>Eukaryota</taxon>
        <taxon>Fungi</taxon>
        <taxon>Fungi incertae sedis</taxon>
        <taxon>Mucoromycota</taxon>
        <taxon>Mucoromycotina</taxon>
        <taxon>Mucoromycetes</taxon>
        <taxon>Mucorales</taxon>
        <taxon>Cunninghamellaceae</taxon>
        <taxon>Absidia</taxon>
    </lineage>
</organism>
<evidence type="ECO:0000256" key="7">
    <source>
        <dbReference type="ARBA" id="ARBA00037847"/>
    </source>
</evidence>
<keyword evidence="6 9" id="KW-0472">Membrane</keyword>
<evidence type="ECO:0000256" key="4">
    <source>
        <dbReference type="ARBA" id="ARBA00022729"/>
    </source>
</evidence>
<keyword evidence="3 8" id="KW-0812">Transmembrane</keyword>
<sequence length="213" mass="24163">MPHSFIIFFFSIFSLFYFSTVTAIALTYNVGANERACFYTWSDAPGKKIGFYFAVQAGGSFDIDFEVTDPANKIILDGKRERQGDYVFTARHVGEYSFCFLNDMSTFAEKLIDFEISLEQELRLQRLQENQPSDPSASSALEESLVKISDTLTSISRVQKHLRTREHRNANTVVSTESRILWFASLESLAIITMAGLQVFVIQSFFKIKRGGV</sequence>
<reference evidence="12 13" key="1">
    <citation type="submission" date="2016-07" db="EMBL/GenBank/DDBJ databases">
        <title>Pervasive Adenine N6-methylation of Active Genes in Fungi.</title>
        <authorList>
            <consortium name="DOE Joint Genome Institute"/>
            <person name="Mondo S.J."/>
            <person name="Dannebaum R.O."/>
            <person name="Kuo R.C."/>
            <person name="Labutti K."/>
            <person name="Haridas S."/>
            <person name="Kuo A."/>
            <person name="Salamov A."/>
            <person name="Ahrendt S.R."/>
            <person name="Lipzen A."/>
            <person name="Sullivan W."/>
            <person name="Andreopoulos W.B."/>
            <person name="Clum A."/>
            <person name="Lindquist E."/>
            <person name="Daum C."/>
            <person name="Ramamoorthy G.K."/>
            <person name="Gryganskyi A."/>
            <person name="Culley D."/>
            <person name="Magnuson J.K."/>
            <person name="James T.Y."/>
            <person name="O'Malley M.A."/>
            <person name="Stajich J.E."/>
            <person name="Spatafora J.W."/>
            <person name="Visel A."/>
            <person name="Grigoriev I.V."/>
        </authorList>
    </citation>
    <scope>NUCLEOTIDE SEQUENCE [LARGE SCALE GENOMIC DNA]</scope>
    <source>
        <strain evidence="12 13">NRRL 1336</strain>
    </source>
</reference>
<keyword evidence="13" id="KW-1185">Reference proteome</keyword>
<feature type="signal peptide" evidence="10">
    <location>
        <begin position="1"/>
        <end position="23"/>
    </location>
</feature>